<dbReference type="Proteomes" id="UP000325434">
    <property type="component" value="Unassembled WGS sequence"/>
</dbReference>
<dbReference type="EMBL" id="ML734553">
    <property type="protein sequence ID" value="KAB8252800.1"/>
    <property type="molecule type" value="Genomic_DNA"/>
</dbReference>
<dbReference type="AlphaFoldDB" id="A0A5N6HHL1"/>
<feature type="compositionally biased region" description="Low complexity" evidence="1">
    <location>
        <begin position="22"/>
        <end position="32"/>
    </location>
</feature>
<gene>
    <name evidence="2" type="ORF">BDV35DRAFT_166060</name>
</gene>
<sequence length="235" mass="26354">MTPANYSNVGGGKPGRAEPHGQMQVPQQQDQDNQQVMDHIVHALQSQGPFTNWRADIIIEERASNVYHVWTPLRLIRPHAIIRSFAQAALDFEQKSFDTANEKVCFDLLLIQRALFNSRNSRSTTTKDINDKLVHIRETQARQAAALQRNSGTIAQPEHLAGINSGGQAPFPQQMDRSVQASSVSGQQQLAIGVDDAKQLKALLNRALQLLQQYLGPWQQEIRQQQQPQAIPQQQ</sequence>
<name>A0A5N6HHL1_ASPFL</name>
<accession>A0A5N6HHL1</accession>
<dbReference type="VEuPathDB" id="FungiDB:AFLA_010887"/>
<reference evidence="2" key="1">
    <citation type="submission" date="2019-04" db="EMBL/GenBank/DDBJ databases">
        <title>Friends and foes A comparative genomics study of 23 Aspergillus species from section Flavi.</title>
        <authorList>
            <consortium name="DOE Joint Genome Institute"/>
            <person name="Kjaerbolling I."/>
            <person name="Vesth T."/>
            <person name="Frisvad J.C."/>
            <person name="Nybo J.L."/>
            <person name="Theobald S."/>
            <person name="Kildgaard S."/>
            <person name="Isbrandt T."/>
            <person name="Kuo A."/>
            <person name="Sato A."/>
            <person name="Lyhne E.K."/>
            <person name="Kogle M.E."/>
            <person name="Wiebenga A."/>
            <person name="Kun R.S."/>
            <person name="Lubbers R.J."/>
            <person name="Makela M.R."/>
            <person name="Barry K."/>
            <person name="Chovatia M."/>
            <person name="Clum A."/>
            <person name="Daum C."/>
            <person name="Haridas S."/>
            <person name="He G."/>
            <person name="LaButti K."/>
            <person name="Lipzen A."/>
            <person name="Mondo S."/>
            <person name="Riley R."/>
            <person name="Salamov A."/>
            <person name="Simmons B.A."/>
            <person name="Magnuson J.K."/>
            <person name="Henrissat B."/>
            <person name="Mortensen U.H."/>
            <person name="Larsen T.O."/>
            <person name="Devries R.P."/>
            <person name="Grigoriev I.V."/>
            <person name="Machida M."/>
            <person name="Baker S.E."/>
            <person name="Andersen M.R."/>
        </authorList>
    </citation>
    <scope>NUCLEOTIDE SEQUENCE [LARGE SCALE GENOMIC DNA]</scope>
    <source>
        <strain evidence="2">CBS 121.62</strain>
    </source>
</reference>
<feature type="region of interest" description="Disordered" evidence="1">
    <location>
        <begin position="1"/>
        <end position="32"/>
    </location>
</feature>
<evidence type="ECO:0000313" key="2">
    <source>
        <dbReference type="EMBL" id="KAB8252800.1"/>
    </source>
</evidence>
<evidence type="ECO:0000256" key="1">
    <source>
        <dbReference type="SAM" id="MobiDB-lite"/>
    </source>
</evidence>
<evidence type="ECO:0008006" key="3">
    <source>
        <dbReference type="Google" id="ProtNLM"/>
    </source>
</evidence>
<organism evidence="2">
    <name type="scientific">Aspergillus flavus</name>
    <dbReference type="NCBI Taxonomy" id="5059"/>
    <lineage>
        <taxon>Eukaryota</taxon>
        <taxon>Fungi</taxon>
        <taxon>Dikarya</taxon>
        <taxon>Ascomycota</taxon>
        <taxon>Pezizomycotina</taxon>
        <taxon>Eurotiomycetes</taxon>
        <taxon>Eurotiomycetidae</taxon>
        <taxon>Eurotiales</taxon>
        <taxon>Aspergillaceae</taxon>
        <taxon>Aspergillus</taxon>
        <taxon>Aspergillus subgen. Circumdati</taxon>
    </lineage>
</organism>
<proteinExistence type="predicted"/>
<protein>
    <recommendedName>
        <fullName evidence="3">Mediator complex subunit 15 KIX domain-containing protein</fullName>
    </recommendedName>
</protein>
<dbReference type="VEuPathDB" id="FungiDB:F9C07_2280040"/>